<evidence type="ECO:0000256" key="4">
    <source>
        <dbReference type="ARBA" id="ARBA00022475"/>
    </source>
</evidence>
<accession>A0A9J7LQ92</accession>
<dbReference type="Pfam" id="PF00092">
    <property type="entry name" value="VWA"/>
    <property type="match status" value="1"/>
</dbReference>
<evidence type="ECO:0000256" key="15">
    <source>
        <dbReference type="ARBA" id="ARBA00023119"/>
    </source>
</evidence>
<name>A0A9J7LQ92_BRAFL</name>
<keyword evidence="11" id="KW-0677">Repeat</keyword>
<dbReference type="PROSITE" id="PS50026">
    <property type="entry name" value="EGF_3"/>
    <property type="match status" value="7"/>
</dbReference>
<comment type="caution">
    <text evidence="19">Lacks conserved residue(s) required for the propagation of feature annotation.</text>
</comment>
<keyword evidence="26" id="KW-1185">Reference proteome</keyword>
<dbReference type="FunFam" id="3.40.50.410:FF:000003">
    <property type="entry name" value="Collagen type VI alpha 3 chain"/>
    <property type="match status" value="1"/>
</dbReference>
<feature type="disulfide bond" evidence="19">
    <location>
        <begin position="750"/>
        <end position="760"/>
    </location>
</feature>
<dbReference type="KEGG" id="bfo:118423143"/>
<evidence type="ECO:0000313" key="27">
    <source>
        <dbReference type="RefSeq" id="XP_035687042.1"/>
    </source>
</evidence>
<keyword evidence="9 21" id="KW-0812">Transmembrane</keyword>
<evidence type="ECO:0000256" key="11">
    <source>
        <dbReference type="ARBA" id="ARBA00022737"/>
    </source>
</evidence>
<dbReference type="InterPro" id="IPR002035">
    <property type="entry name" value="VWF_A"/>
</dbReference>
<feature type="disulfide bond" evidence="19">
    <location>
        <begin position="649"/>
        <end position="658"/>
    </location>
</feature>
<keyword evidence="15" id="KW-0176">Collagen</keyword>
<dbReference type="SMART" id="SM00241">
    <property type="entry name" value="ZP"/>
    <property type="match status" value="1"/>
</dbReference>
<dbReference type="GO" id="GO:0048468">
    <property type="term" value="P:cell development"/>
    <property type="evidence" value="ECO:0007669"/>
    <property type="project" value="UniProtKB-ARBA"/>
</dbReference>
<keyword evidence="7 19" id="KW-0245">EGF-like domain</keyword>
<dbReference type="PROSITE" id="PS00022">
    <property type="entry name" value="EGF_1"/>
    <property type="match status" value="4"/>
</dbReference>
<dbReference type="CDD" id="cd01472">
    <property type="entry name" value="vWA_collagen"/>
    <property type="match status" value="1"/>
</dbReference>
<dbReference type="OMA" id="NPCHTEA"/>
<dbReference type="GO" id="GO:0005509">
    <property type="term" value="F:calcium ion binding"/>
    <property type="evidence" value="ECO:0007669"/>
    <property type="project" value="InterPro"/>
</dbReference>
<dbReference type="GO" id="GO:0005615">
    <property type="term" value="C:extracellular space"/>
    <property type="evidence" value="ECO:0000318"/>
    <property type="project" value="GO_Central"/>
</dbReference>
<feature type="disulfide bond" evidence="19">
    <location>
        <begin position="543"/>
        <end position="553"/>
    </location>
</feature>
<feature type="transmembrane region" description="Helical" evidence="21">
    <location>
        <begin position="1135"/>
        <end position="1158"/>
    </location>
</feature>
<keyword evidence="4" id="KW-1003">Cell membrane</keyword>
<organism evidence="26 27">
    <name type="scientific">Branchiostoma floridae</name>
    <name type="common">Florida lancelet</name>
    <name type="synonym">Amphioxus</name>
    <dbReference type="NCBI Taxonomy" id="7739"/>
    <lineage>
        <taxon>Eukaryota</taxon>
        <taxon>Metazoa</taxon>
        <taxon>Chordata</taxon>
        <taxon>Cephalochordata</taxon>
        <taxon>Leptocardii</taxon>
        <taxon>Amphioxiformes</taxon>
        <taxon>Branchiostomatidae</taxon>
        <taxon>Branchiostoma</taxon>
    </lineage>
</organism>
<dbReference type="SUPFAM" id="SSF53300">
    <property type="entry name" value="vWA-like"/>
    <property type="match status" value="1"/>
</dbReference>
<evidence type="ECO:0000256" key="17">
    <source>
        <dbReference type="ARBA" id="ARBA00023157"/>
    </source>
</evidence>
<evidence type="ECO:0000256" key="9">
    <source>
        <dbReference type="ARBA" id="ARBA00022692"/>
    </source>
</evidence>
<evidence type="ECO:0000256" key="20">
    <source>
        <dbReference type="SAM" id="MobiDB-lite"/>
    </source>
</evidence>
<dbReference type="GO" id="GO:0016324">
    <property type="term" value="C:apical plasma membrane"/>
    <property type="evidence" value="ECO:0007669"/>
    <property type="project" value="UniProtKB-SubCell"/>
</dbReference>
<feature type="disulfide bond" evidence="19">
    <location>
        <begin position="628"/>
        <end position="638"/>
    </location>
</feature>
<evidence type="ECO:0000256" key="6">
    <source>
        <dbReference type="ARBA" id="ARBA00022530"/>
    </source>
</evidence>
<feature type="disulfide bond" evidence="19">
    <location>
        <begin position="734"/>
        <end position="743"/>
    </location>
</feature>
<protein>
    <submittedName>
        <fullName evidence="27">Uncharacterized protein LOC118423143</fullName>
    </submittedName>
</protein>
<dbReference type="InterPro" id="IPR000742">
    <property type="entry name" value="EGF"/>
</dbReference>
<dbReference type="CDD" id="cd00054">
    <property type="entry name" value="EGF_CA"/>
    <property type="match status" value="6"/>
</dbReference>
<dbReference type="SMART" id="SM00327">
    <property type="entry name" value="VWA"/>
    <property type="match status" value="1"/>
</dbReference>
<dbReference type="PROSITE" id="PS50234">
    <property type="entry name" value="VWFA"/>
    <property type="match status" value="1"/>
</dbReference>
<evidence type="ECO:0000259" key="23">
    <source>
        <dbReference type="PROSITE" id="PS50026"/>
    </source>
</evidence>
<dbReference type="GO" id="GO:0003002">
    <property type="term" value="P:regionalization"/>
    <property type="evidence" value="ECO:0007669"/>
    <property type="project" value="UniProtKB-ARBA"/>
</dbReference>
<dbReference type="PANTHER" id="PTHR14002:SF43">
    <property type="entry name" value="DELTA-LIKE PROTEIN"/>
    <property type="match status" value="1"/>
</dbReference>
<evidence type="ECO:0000256" key="22">
    <source>
        <dbReference type="SAM" id="SignalP"/>
    </source>
</evidence>
<dbReference type="InterPro" id="IPR055355">
    <property type="entry name" value="ZP-C"/>
</dbReference>
<dbReference type="SUPFAM" id="SSF57196">
    <property type="entry name" value="EGF/Laminin"/>
    <property type="match status" value="2"/>
</dbReference>
<dbReference type="Proteomes" id="UP000001554">
    <property type="component" value="Chromosome 9"/>
</dbReference>
<feature type="domain" description="EGF-like" evidence="23">
    <location>
        <begin position="539"/>
        <end position="574"/>
    </location>
</feature>
<dbReference type="Gene3D" id="2.10.25.10">
    <property type="entry name" value="Laminin"/>
    <property type="match status" value="7"/>
</dbReference>
<reference evidence="26" key="1">
    <citation type="journal article" date="2020" name="Nat. Ecol. Evol.">
        <title>Deeply conserved synteny resolves early events in vertebrate evolution.</title>
        <authorList>
            <person name="Simakov O."/>
            <person name="Marletaz F."/>
            <person name="Yue J.X."/>
            <person name="O'Connell B."/>
            <person name="Jenkins J."/>
            <person name="Brandt A."/>
            <person name="Calef R."/>
            <person name="Tung C.H."/>
            <person name="Huang T.K."/>
            <person name="Schmutz J."/>
            <person name="Satoh N."/>
            <person name="Yu J.K."/>
            <person name="Putnam N.H."/>
            <person name="Green R.E."/>
            <person name="Rokhsar D.S."/>
        </authorList>
    </citation>
    <scope>NUCLEOTIDE SEQUENCE [LARGE SCALE GENOMIC DNA]</scope>
    <source>
        <strain evidence="26">S238N-H82</strain>
    </source>
</reference>
<feature type="disulfide bond" evidence="19">
    <location>
        <begin position="771"/>
        <end position="780"/>
    </location>
</feature>
<dbReference type="InterPro" id="IPR013032">
    <property type="entry name" value="EGF-like_CS"/>
</dbReference>
<evidence type="ECO:0000256" key="13">
    <source>
        <dbReference type="ARBA" id="ARBA00022889"/>
    </source>
</evidence>
<keyword evidence="14 21" id="KW-1133">Transmembrane helix</keyword>
<dbReference type="Gene3D" id="2.60.40.3210">
    <property type="entry name" value="Zona pellucida, ZP-N domain"/>
    <property type="match status" value="1"/>
</dbReference>
<dbReference type="GO" id="GO:0048592">
    <property type="term" value="P:eye morphogenesis"/>
    <property type="evidence" value="ECO:0007669"/>
    <property type="project" value="UniProtKB-ARBA"/>
</dbReference>
<keyword evidence="13" id="KW-0130">Cell adhesion</keyword>
<dbReference type="PROSITE" id="PS51034">
    <property type="entry name" value="ZP_2"/>
    <property type="match status" value="1"/>
</dbReference>
<feature type="region of interest" description="Disordered" evidence="20">
    <location>
        <begin position="77"/>
        <end position="169"/>
    </location>
</feature>
<dbReference type="FunFam" id="2.60.40.3210:FF:000016">
    <property type="entry name" value="Uncharacterized protein"/>
    <property type="match status" value="1"/>
</dbReference>
<dbReference type="FunFam" id="2.10.25.10:FF:000565">
    <property type="entry name" value="Predicted protein"/>
    <property type="match status" value="3"/>
</dbReference>
<keyword evidence="3" id="KW-0217">Developmental protein</keyword>
<dbReference type="SMART" id="SM00179">
    <property type="entry name" value="EGF_CA"/>
    <property type="match status" value="7"/>
</dbReference>
<evidence type="ECO:0000256" key="5">
    <source>
        <dbReference type="ARBA" id="ARBA00022525"/>
    </source>
</evidence>
<dbReference type="InterPro" id="IPR018097">
    <property type="entry name" value="EGF_Ca-bd_CS"/>
</dbReference>
<dbReference type="GO" id="GO:0009986">
    <property type="term" value="C:cell surface"/>
    <property type="evidence" value="ECO:0000318"/>
    <property type="project" value="GO_Central"/>
</dbReference>
<dbReference type="InterPro" id="IPR001881">
    <property type="entry name" value="EGF-like_Ca-bd_dom"/>
</dbReference>
<dbReference type="PROSITE" id="PS01187">
    <property type="entry name" value="EGF_CA"/>
    <property type="match status" value="1"/>
</dbReference>
<sequence>MTRRFVLVIVLTLLTWGVHSESAILDNQKTNILPEDEGKPLSEIQEAKDLLRELEGTTLSDEVLQLLRLLDVPTAATHEGSGGEIEGTTGNGTGMFDDDNEGHEDPDGDIDGDIYGDTDLDAGGSSVDHDEVAGNTDGYNEGDIKAQANDGDNEDKEGVSEDSSGDIEDMNMENTVRGTGVHGATFQIRSQSNVSSTCEVPVDLFWLLDGSNSVGTANFEKVKQFVVDVVNSFDVSPTATRVGVVQYSNKNNLMFNLGDKADKPSTVSAINSIQYQGGGTYTGYALKYVRQKAAWRGGNVPKVAVVLTDGESYDSVSVAAQNLLSDGVEVFAVGVAGFKHVQLLAIANSNETNVIELNDFNDLTTKIGEIAKKVCSYASEGPRDHAFEVLRTANQKYQGVDFLVIEARLPVDGVSGFESWCRDYQRLCEQYGLRPTGCGEKYTTWNSGGSRSTCPTEYNSDMYINNVLGCYPNDGVKEVANMAFSAGATATNSFGFSYCAQKYCQRKIDKCRYSLYEKTVSSYPDGDRIVYTVCKGSADTDDCAANPCVNGDCVDVVNSYTCTCHSGYEGINCDKDINGCSPNPCHTEATCEDIPAPGTGAKCTCKPGFVGDGTSGGSGCKTKDIDHCAANPCVNGDCVDGVNSYTCTCHSGYEGTNCDKDINGCSPNPCHTEATCEDNPAPGTGAKCTCKPGFVGDGTSGGSGCKPKDIDHCAANPCANGDCVAGSNGYTCSCYLGYAGTNCHENIDDCAANPCVNGDCADGVNSYTCTCHSGYEGTNCDKDINGCSPNPCHTEATCEDIPAPGTGAKCTCKPGFVGDGKSGGSGCKETELSASTTCTNEYMELSIPKDQLTNIDQGSLHWKPDQNCGATANSTHYIFRTDLYSCGTQATFGSTYVTFLNRINILGIHPNSGVITREDDIWITSKCKYERQEWVDSTFLPIPGGLNFTEEGFGQLEVRLSMFPTHQYQNPYRGSQYPIHLRMRQHIYMQLEVQGHGQKLSVLALNCKATMSPRPDDTPQYQLIKDGCASDSTLHYYNINDHSKERFGFEAFRFIKDLKTVYVHCEVMVCDGADSRSRCAQGCVKRGKRATGEKTDMTGRHMIYQGPIILDDDKEETLRLTSDQETASGHQNAPWAMLAAGGGLMALALVVMGAAIVLKWSRREEWAYQGLPNMAEDGE</sequence>
<feature type="domain" description="EGF-like" evidence="23">
    <location>
        <begin position="746"/>
        <end position="781"/>
    </location>
</feature>
<evidence type="ECO:0000256" key="19">
    <source>
        <dbReference type="PROSITE-ProRule" id="PRU00076"/>
    </source>
</evidence>
<evidence type="ECO:0000256" key="3">
    <source>
        <dbReference type="ARBA" id="ARBA00022473"/>
    </source>
</evidence>
<dbReference type="PRINTS" id="PR00453">
    <property type="entry name" value="VWFADOMAIN"/>
</dbReference>
<feature type="domain" description="EGF-like" evidence="23">
    <location>
        <begin position="661"/>
        <end position="700"/>
    </location>
</feature>
<evidence type="ECO:0000256" key="18">
    <source>
        <dbReference type="ARBA" id="ARBA00023180"/>
    </source>
</evidence>
<evidence type="ECO:0000256" key="7">
    <source>
        <dbReference type="ARBA" id="ARBA00022536"/>
    </source>
</evidence>
<dbReference type="GeneID" id="118423143"/>
<keyword evidence="10 22" id="KW-0732">Signal</keyword>
<dbReference type="Pfam" id="PF12661">
    <property type="entry name" value="hEGF"/>
    <property type="match status" value="2"/>
</dbReference>
<feature type="signal peptide" evidence="22">
    <location>
        <begin position="1"/>
        <end position="20"/>
    </location>
</feature>
<keyword evidence="5" id="KW-0964">Secreted</keyword>
<dbReference type="GO" id="GO:0005581">
    <property type="term" value="C:collagen trimer"/>
    <property type="evidence" value="ECO:0007669"/>
    <property type="project" value="UniProtKB-KW"/>
</dbReference>
<keyword evidence="17 19" id="KW-1015">Disulfide bond</keyword>
<evidence type="ECO:0000256" key="14">
    <source>
        <dbReference type="ARBA" id="ARBA00022989"/>
    </source>
</evidence>
<dbReference type="PANTHER" id="PTHR14002">
    <property type="entry name" value="ENDOGLIN/TGF-BETA RECEPTOR TYPE III"/>
    <property type="match status" value="1"/>
</dbReference>
<dbReference type="Pfam" id="PF00008">
    <property type="entry name" value="EGF"/>
    <property type="match status" value="4"/>
</dbReference>
<keyword evidence="8" id="KW-0597">Phosphoprotein</keyword>
<evidence type="ECO:0000259" key="25">
    <source>
        <dbReference type="PROSITE" id="PS51034"/>
    </source>
</evidence>
<evidence type="ECO:0000313" key="26">
    <source>
        <dbReference type="Proteomes" id="UP000001554"/>
    </source>
</evidence>
<dbReference type="Gene3D" id="3.40.50.410">
    <property type="entry name" value="von Willebrand factor, type A domain"/>
    <property type="match status" value="1"/>
</dbReference>
<feature type="disulfide bond" evidence="19">
    <location>
        <begin position="564"/>
        <end position="573"/>
    </location>
</feature>
<feature type="compositionally biased region" description="Gly residues" evidence="20">
    <location>
        <begin position="80"/>
        <end position="93"/>
    </location>
</feature>
<dbReference type="InterPro" id="IPR001507">
    <property type="entry name" value="ZP_dom"/>
</dbReference>
<dbReference type="GO" id="GO:0060255">
    <property type="term" value="P:regulation of macromolecule metabolic process"/>
    <property type="evidence" value="ECO:0007669"/>
    <property type="project" value="UniProtKB-ARBA"/>
</dbReference>
<dbReference type="PROSITE" id="PS00010">
    <property type="entry name" value="ASX_HYDROXYL"/>
    <property type="match status" value="3"/>
</dbReference>
<dbReference type="RefSeq" id="XP_035687042.1">
    <property type="nucleotide sequence ID" value="XM_035831149.1"/>
</dbReference>
<dbReference type="PROSITE" id="PS01186">
    <property type="entry name" value="EGF_2"/>
    <property type="match status" value="4"/>
</dbReference>
<feature type="disulfide bond" evidence="19">
    <location>
        <begin position="713"/>
        <end position="723"/>
    </location>
</feature>
<dbReference type="InterPro" id="IPR042235">
    <property type="entry name" value="ZP-C_dom"/>
</dbReference>
<dbReference type="GO" id="GO:0008593">
    <property type="term" value="P:regulation of Notch signaling pathway"/>
    <property type="evidence" value="ECO:0007669"/>
    <property type="project" value="UniProtKB-ARBA"/>
</dbReference>
<dbReference type="Gene3D" id="2.60.40.4100">
    <property type="entry name" value="Zona pellucida, ZP-C domain"/>
    <property type="match status" value="1"/>
</dbReference>
<feature type="domain" description="EGF-like" evidence="23">
    <location>
        <begin position="783"/>
        <end position="822"/>
    </location>
</feature>
<keyword evidence="18" id="KW-0325">Glycoprotein</keyword>
<feature type="domain" description="EGF-like" evidence="23">
    <location>
        <begin position="576"/>
        <end position="615"/>
    </location>
</feature>
<dbReference type="GO" id="GO:0007155">
    <property type="term" value="P:cell adhesion"/>
    <property type="evidence" value="ECO:0007669"/>
    <property type="project" value="UniProtKB-KW"/>
</dbReference>
<dbReference type="SMART" id="SM00181">
    <property type="entry name" value="EGF"/>
    <property type="match status" value="7"/>
</dbReference>
<keyword evidence="6" id="KW-0272">Extracellular matrix</keyword>
<dbReference type="GO" id="GO:0030182">
    <property type="term" value="P:neuron differentiation"/>
    <property type="evidence" value="ECO:0007669"/>
    <property type="project" value="UniProtKB-ARBA"/>
</dbReference>
<dbReference type="GO" id="GO:0051241">
    <property type="term" value="P:negative regulation of multicellular organismal process"/>
    <property type="evidence" value="ECO:0007669"/>
    <property type="project" value="UniProtKB-ARBA"/>
</dbReference>
<gene>
    <name evidence="27" type="primary">LOC118423143</name>
</gene>
<proteinExistence type="predicted"/>
<feature type="domain" description="EGF-like" evidence="23">
    <location>
        <begin position="624"/>
        <end position="659"/>
    </location>
</feature>
<dbReference type="InterPro" id="IPR000152">
    <property type="entry name" value="EGF-type_Asp/Asn_hydroxyl_site"/>
</dbReference>
<dbReference type="GO" id="GO:0080090">
    <property type="term" value="P:regulation of primary metabolic process"/>
    <property type="evidence" value="ECO:0007669"/>
    <property type="project" value="UniProtKB-ARBA"/>
</dbReference>
<dbReference type="Pfam" id="PF00100">
    <property type="entry name" value="Zona_pellucida"/>
    <property type="match status" value="1"/>
</dbReference>
<feature type="compositionally biased region" description="Acidic residues" evidence="20">
    <location>
        <begin position="96"/>
        <end position="120"/>
    </location>
</feature>
<dbReference type="GO" id="GO:0051093">
    <property type="term" value="P:negative regulation of developmental process"/>
    <property type="evidence" value="ECO:0007669"/>
    <property type="project" value="UniProtKB-ARBA"/>
</dbReference>
<keyword evidence="16 21" id="KW-0472">Membrane</keyword>
<evidence type="ECO:0000256" key="12">
    <source>
        <dbReference type="ARBA" id="ARBA00022782"/>
    </source>
</evidence>
<feature type="chain" id="PRO_5039929823" evidence="22">
    <location>
        <begin position="21"/>
        <end position="1179"/>
    </location>
</feature>
<evidence type="ECO:0000256" key="10">
    <source>
        <dbReference type="ARBA" id="ARBA00022729"/>
    </source>
</evidence>
<evidence type="ECO:0000256" key="8">
    <source>
        <dbReference type="ARBA" id="ARBA00022553"/>
    </source>
</evidence>
<dbReference type="AlphaFoldDB" id="A0A9J7LQ92"/>
<dbReference type="SUPFAM" id="SSF57184">
    <property type="entry name" value="Growth factor receptor domain"/>
    <property type="match status" value="1"/>
</dbReference>
<evidence type="ECO:0000256" key="21">
    <source>
        <dbReference type="SAM" id="Phobius"/>
    </source>
</evidence>
<dbReference type="InterPro" id="IPR036465">
    <property type="entry name" value="vWFA_dom_sf"/>
</dbReference>
<feature type="domain" description="EGF-like" evidence="23">
    <location>
        <begin position="709"/>
        <end position="744"/>
    </location>
</feature>
<evidence type="ECO:0000259" key="24">
    <source>
        <dbReference type="PROSITE" id="PS50234"/>
    </source>
</evidence>
<dbReference type="InterPro" id="IPR009030">
    <property type="entry name" value="Growth_fac_rcpt_cys_sf"/>
</dbReference>
<evidence type="ECO:0000256" key="1">
    <source>
        <dbReference type="ARBA" id="ARBA00004247"/>
    </source>
</evidence>
<feature type="domain" description="VWFA" evidence="24">
    <location>
        <begin position="203"/>
        <end position="374"/>
    </location>
</feature>
<feature type="domain" description="ZP" evidence="25">
    <location>
        <begin position="837"/>
        <end position="1086"/>
    </location>
</feature>
<reference evidence="27" key="2">
    <citation type="submission" date="2025-08" db="UniProtKB">
        <authorList>
            <consortium name="RefSeq"/>
        </authorList>
    </citation>
    <scope>IDENTIFICATION</scope>
    <source>
        <strain evidence="27">S238N-H82</strain>
        <tissue evidence="27">Testes</tissue>
    </source>
</reference>
<keyword evidence="12" id="KW-0221">Differentiation</keyword>
<evidence type="ECO:0000256" key="16">
    <source>
        <dbReference type="ARBA" id="ARBA00023136"/>
    </source>
</evidence>
<comment type="subcellular location">
    <subcellularLocation>
        <location evidence="1">Apical cell membrane</location>
        <topology evidence="1">Single-pass type I membrane protein</topology>
    </subcellularLocation>
    <subcellularLocation>
        <location evidence="2">Secreted</location>
        <location evidence="2">Extracellular space</location>
        <location evidence="2">Extracellular matrix</location>
    </subcellularLocation>
</comment>
<evidence type="ECO:0000256" key="2">
    <source>
        <dbReference type="ARBA" id="ARBA00004498"/>
    </source>
</evidence>
<dbReference type="GO" id="GO:0009967">
    <property type="term" value="P:positive regulation of signal transduction"/>
    <property type="evidence" value="ECO:0007669"/>
    <property type="project" value="UniProtKB-ARBA"/>
</dbReference>